<feature type="region of interest" description="Disordered" evidence="1">
    <location>
        <begin position="311"/>
        <end position="335"/>
    </location>
</feature>
<name>A0ABY8TW79_TETOB</name>
<evidence type="ECO:0000313" key="3">
    <source>
        <dbReference type="Proteomes" id="UP001244341"/>
    </source>
</evidence>
<proteinExistence type="predicted"/>
<keyword evidence="3" id="KW-1185">Reference proteome</keyword>
<feature type="region of interest" description="Disordered" evidence="1">
    <location>
        <begin position="130"/>
        <end position="156"/>
    </location>
</feature>
<gene>
    <name evidence="2" type="ORF">OEZ85_006959</name>
</gene>
<dbReference type="EMBL" id="CP126211">
    <property type="protein sequence ID" value="WIA13379.1"/>
    <property type="molecule type" value="Genomic_DNA"/>
</dbReference>
<sequence length="335" mass="33522">MSSSGKIPQGGQDNGLLRSLKPIATKPKHPSSAAPVLPDSPFQPTSQSHVAALANSFMRHGSSDAALVKAAPLTPVLQDSPYQPSSHRHVAQLAGVYAEHAGNNSSAKPSTPQHTPVLADSAVGTFFTTQQQQGGPAGQVQPIPQDLASSSDPMGAVATAAPGSPQIIHLSYGKAAPFKGVPGTSRVAAVAHQLEQQCAMDSEGTGSASNSSTASSSAACGALPGSGSGACAAHGSSSSHAGVAASSSCVIQSAATPEVSHDGMNVRMLPPSRKPQVVAARLSGITLEGAKVVLERTASAEVAVSLASDSGQNMNPLYRPTSEGLDMTGCGGVQE</sequence>
<accession>A0ABY8TW79</accession>
<organism evidence="2 3">
    <name type="scientific">Tetradesmus obliquus</name>
    <name type="common">Green alga</name>
    <name type="synonym">Acutodesmus obliquus</name>
    <dbReference type="NCBI Taxonomy" id="3088"/>
    <lineage>
        <taxon>Eukaryota</taxon>
        <taxon>Viridiplantae</taxon>
        <taxon>Chlorophyta</taxon>
        <taxon>core chlorophytes</taxon>
        <taxon>Chlorophyceae</taxon>
        <taxon>CS clade</taxon>
        <taxon>Sphaeropleales</taxon>
        <taxon>Scenedesmaceae</taxon>
        <taxon>Tetradesmus</taxon>
    </lineage>
</organism>
<reference evidence="2 3" key="1">
    <citation type="submission" date="2023-05" db="EMBL/GenBank/DDBJ databases">
        <title>A 100% complete, gapless, phased diploid assembly of the Scenedesmus obliquus UTEX 3031 genome.</title>
        <authorList>
            <person name="Biondi T.C."/>
            <person name="Hanschen E.R."/>
            <person name="Kwon T."/>
            <person name="Eng W."/>
            <person name="Kruse C.P.S."/>
            <person name="Koehler S.I."/>
            <person name="Kunde Y."/>
            <person name="Gleasner C.D."/>
            <person name="You Mak K.T."/>
            <person name="Polle J."/>
            <person name="Hovde B.T."/>
            <person name="Starkenburg S.R."/>
        </authorList>
    </citation>
    <scope>NUCLEOTIDE SEQUENCE [LARGE SCALE GENOMIC DNA]</scope>
    <source>
        <strain evidence="2 3">DOE0152z</strain>
    </source>
</reference>
<dbReference type="Proteomes" id="UP001244341">
    <property type="component" value="Chromosome 4b"/>
</dbReference>
<evidence type="ECO:0000313" key="2">
    <source>
        <dbReference type="EMBL" id="WIA13379.1"/>
    </source>
</evidence>
<protein>
    <submittedName>
        <fullName evidence="2">Uncharacterized protein</fullName>
    </submittedName>
</protein>
<feature type="region of interest" description="Disordered" evidence="1">
    <location>
        <begin position="1"/>
        <end position="47"/>
    </location>
</feature>
<evidence type="ECO:0000256" key="1">
    <source>
        <dbReference type="SAM" id="MobiDB-lite"/>
    </source>
</evidence>
<feature type="compositionally biased region" description="Low complexity" evidence="1">
    <location>
        <begin position="130"/>
        <end position="142"/>
    </location>
</feature>